<dbReference type="SUPFAM" id="SSF46689">
    <property type="entry name" value="Homeodomain-like"/>
    <property type="match status" value="1"/>
</dbReference>
<evidence type="ECO:0000259" key="1">
    <source>
        <dbReference type="Pfam" id="PF02954"/>
    </source>
</evidence>
<dbReference type="InterPro" id="IPR010524">
    <property type="entry name" value="Sig_transdc_resp-reg_PrpR_N"/>
</dbReference>
<feature type="domain" description="DNA binding HTH" evidence="1">
    <location>
        <begin position="505"/>
        <end position="544"/>
    </location>
</feature>
<dbReference type="PRINTS" id="PR01590">
    <property type="entry name" value="HTHFIS"/>
</dbReference>
<dbReference type="Gene3D" id="3.40.50.2300">
    <property type="match status" value="1"/>
</dbReference>
<proteinExistence type="predicted"/>
<dbReference type="EMBL" id="JBCITK010000001">
    <property type="protein sequence ID" value="MEN0644852.1"/>
    <property type="molecule type" value="Genomic_DNA"/>
</dbReference>
<evidence type="ECO:0000259" key="2">
    <source>
        <dbReference type="Pfam" id="PF06506"/>
    </source>
</evidence>
<keyword evidence="4" id="KW-1185">Reference proteome</keyword>
<evidence type="ECO:0000313" key="4">
    <source>
        <dbReference type="Proteomes" id="UP001418796"/>
    </source>
</evidence>
<dbReference type="Proteomes" id="UP001418796">
    <property type="component" value="Unassembled WGS sequence"/>
</dbReference>
<dbReference type="PANTHER" id="PTHR32071">
    <property type="entry name" value="TRANSCRIPTIONAL REGULATORY PROTEIN"/>
    <property type="match status" value="1"/>
</dbReference>
<evidence type="ECO:0000313" key="3">
    <source>
        <dbReference type="EMBL" id="MEN0644852.1"/>
    </source>
</evidence>
<dbReference type="InterPro" id="IPR002197">
    <property type="entry name" value="HTH_Fis"/>
</dbReference>
<accession>A0ABU9VMJ4</accession>
<dbReference type="Gene3D" id="3.40.50.10660">
    <property type="entry name" value="PrpR receptor domain-like"/>
    <property type="match status" value="1"/>
</dbReference>
<sequence length="544" mass="62393">MKDMHITVIAPYEGLQKTVKRVIQKQQPFTYNVYLADLQEAIPIIQKVDDKTDLYISRGGTANVIKAHTDKQVVEIPISGYDILRTLLLIQDDKEEAEIIAFENISSDFNEISQLLGIEVPITSIHSAAEAEPAVIKAKDSGRRVIIGDTVTNDFAQRYGVEGILITSGVESVKQAFEQAETIRQVHLFHDEEKELFKTLATEMDESFLVVRDKEIRFKNNALKRLEHQIDVSHLVKQLFEQLENKMPSNEVILTLYDEEKPYQLKVQPLGEKGYFVIYIREIEQVIPSFCSPFQTDGLTLPLVLGTKSELVDRFDQLVESNDPILILAEEGSGERCVTEAFLANRWALECDLRKQVEMGELFQTQMPLFFSHLHTLSESKQKEWIDAATSYKAPVVFFCNYDVKKDWFGDRILELPSLTARLEQDPSFIRTFISRANSRFGKQVIGLKNTAAEMQELSQRHSLVSFRDLIFQEVEQAQASHIHLEVKQLNHEQDGVICLDLSKTLDEMESEIIQRVLKEEGFNQSKTAKRLNVNRTTIWRKLK</sequence>
<reference evidence="3 4" key="1">
    <citation type="submission" date="2024-03" db="EMBL/GenBank/DDBJ databases">
        <title>Bacilli Hybrid Assemblies.</title>
        <authorList>
            <person name="Kovac J."/>
        </authorList>
    </citation>
    <scope>NUCLEOTIDE SEQUENCE [LARGE SCALE GENOMIC DNA]</scope>
    <source>
        <strain evidence="3 4">FSL R7-0666</strain>
    </source>
</reference>
<name>A0ABU9VMJ4_9BACI</name>
<comment type="caution">
    <text evidence="3">The sequence shown here is derived from an EMBL/GenBank/DDBJ whole genome shotgun (WGS) entry which is preliminary data.</text>
</comment>
<dbReference type="InterPro" id="IPR009057">
    <property type="entry name" value="Homeodomain-like_sf"/>
</dbReference>
<protein>
    <submittedName>
        <fullName evidence="3">PrpR N-terminal domain-containing protein</fullName>
    </submittedName>
</protein>
<gene>
    <name evidence="3" type="ORF">MKY91_16985</name>
</gene>
<dbReference type="Gene3D" id="1.10.10.60">
    <property type="entry name" value="Homeodomain-like"/>
    <property type="match status" value="1"/>
</dbReference>
<dbReference type="SUPFAM" id="SSF159800">
    <property type="entry name" value="PrpR receptor domain-like"/>
    <property type="match status" value="1"/>
</dbReference>
<dbReference type="RefSeq" id="WP_343131475.1">
    <property type="nucleotide sequence ID" value="NZ_JBCITK010000001.1"/>
</dbReference>
<feature type="domain" description="Signal transduction response regulator propionate catabolism activator N-terminal" evidence="2">
    <location>
        <begin position="31"/>
        <end position="186"/>
    </location>
</feature>
<organism evidence="3 4">
    <name type="scientific">Alkalicoccobacillus gibsonii</name>
    <dbReference type="NCBI Taxonomy" id="79881"/>
    <lineage>
        <taxon>Bacteria</taxon>
        <taxon>Bacillati</taxon>
        <taxon>Bacillota</taxon>
        <taxon>Bacilli</taxon>
        <taxon>Bacillales</taxon>
        <taxon>Bacillaceae</taxon>
        <taxon>Alkalicoccobacillus</taxon>
    </lineage>
</organism>
<dbReference type="Pfam" id="PF02954">
    <property type="entry name" value="HTH_8"/>
    <property type="match status" value="1"/>
</dbReference>
<dbReference type="Pfam" id="PF06506">
    <property type="entry name" value="PrpR_N"/>
    <property type="match status" value="1"/>
</dbReference>